<dbReference type="EMBL" id="JBHSKP010000013">
    <property type="protein sequence ID" value="MFC5154004.1"/>
    <property type="molecule type" value="Genomic_DNA"/>
</dbReference>
<feature type="compositionally biased region" description="Basic and acidic residues" evidence="1">
    <location>
        <begin position="487"/>
        <end position="497"/>
    </location>
</feature>
<evidence type="ECO:0000313" key="3">
    <source>
        <dbReference type="Proteomes" id="UP001596160"/>
    </source>
</evidence>
<comment type="caution">
    <text evidence="2">The sequence shown here is derived from an EMBL/GenBank/DDBJ whole genome shotgun (WGS) entry which is preliminary data.</text>
</comment>
<organism evidence="2 3">
    <name type="scientific">Streptomyces amakusaensis</name>
    <dbReference type="NCBI Taxonomy" id="67271"/>
    <lineage>
        <taxon>Bacteria</taxon>
        <taxon>Bacillati</taxon>
        <taxon>Actinomycetota</taxon>
        <taxon>Actinomycetes</taxon>
        <taxon>Kitasatosporales</taxon>
        <taxon>Streptomycetaceae</taxon>
        <taxon>Streptomyces</taxon>
    </lineage>
</organism>
<name>A0ABW0AQI1_9ACTN</name>
<feature type="compositionally biased region" description="Low complexity" evidence="1">
    <location>
        <begin position="292"/>
        <end position="306"/>
    </location>
</feature>
<dbReference type="Proteomes" id="UP001596160">
    <property type="component" value="Unassembled WGS sequence"/>
</dbReference>
<protein>
    <submittedName>
        <fullName evidence="2">Gamma-glutamyltransferase</fullName>
    </submittedName>
</protein>
<sequence length="529" mass="58621">MPAKKKTKDLKPPRYRDAIDIPVLFRDGPGGRTRRGWRRTDHDEWTGVGFPSKDGWYLPTTTWREILHAAISVGRDISPWLSHPHYAVREIGARVAPLNAYLDLHDAPSLHHHSAGRRLTANIVLEQGTESSAFGAFSYRLGMTMTEWACRSLMGLGQTWHIENSWPQGIKDPASGVKAVKGQKNPRPDLWGKHLAESRYWLIEAKAGTITRAQLDHGWKQVQGGCSVLHPHGLDHRLLLCGTGIKRGVSRANDVFVIIRHEHHPGTPPSSGPTGSGPTPNGPQPTGPGSPPSSGSAGSDSTPGGPRSAEEAINEDDTGGALLEVARAKMLPYLVLRSLQQSSFSRLRLVPVSQNRTWRRPQPGRLTLMEDDGGTRELRDALRRRTSSPTDADARQVGLEGFLTARVPHTEVTLGMSRQLYAACAELFQADREIAARIPGLRAEDHSPEMDDHDLDARSRAVRREYRERQEEARPHVQRRLRAAFSDTREQPWEARLGDTPGFTLAPAALEATTPETYLAINLDDLLRR</sequence>
<proteinExistence type="predicted"/>
<evidence type="ECO:0000256" key="1">
    <source>
        <dbReference type="SAM" id="MobiDB-lite"/>
    </source>
</evidence>
<keyword evidence="3" id="KW-1185">Reference proteome</keyword>
<feature type="compositionally biased region" description="Basic and acidic residues" evidence="1">
    <location>
        <begin position="466"/>
        <end position="475"/>
    </location>
</feature>
<feature type="compositionally biased region" description="Pro residues" evidence="1">
    <location>
        <begin position="280"/>
        <end position="291"/>
    </location>
</feature>
<reference evidence="3" key="1">
    <citation type="journal article" date="2019" name="Int. J. Syst. Evol. Microbiol.">
        <title>The Global Catalogue of Microorganisms (GCM) 10K type strain sequencing project: providing services to taxonomists for standard genome sequencing and annotation.</title>
        <authorList>
            <consortium name="The Broad Institute Genomics Platform"/>
            <consortium name="The Broad Institute Genome Sequencing Center for Infectious Disease"/>
            <person name="Wu L."/>
            <person name="Ma J."/>
        </authorList>
    </citation>
    <scope>NUCLEOTIDE SEQUENCE [LARGE SCALE GENOMIC DNA]</scope>
    <source>
        <strain evidence="3">PCU 266</strain>
    </source>
</reference>
<evidence type="ECO:0000313" key="2">
    <source>
        <dbReference type="EMBL" id="MFC5154004.1"/>
    </source>
</evidence>
<feature type="region of interest" description="Disordered" evidence="1">
    <location>
        <begin position="466"/>
        <end position="499"/>
    </location>
</feature>
<feature type="region of interest" description="Disordered" evidence="1">
    <location>
        <begin position="262"/>
        <end position="315"/>
    </location>
</feature>
<accession>A0ABW0AQI1</accession>
<gene>
    <name evidence="2" type="ORF">ACFPRH_19920</name>
</gene>
<dbReference type="RefSeq" id="WP_344480503.1">
    <property type="nucleotide sequence ID" value="NZ_BAAASB010000014.1"/>
</dbReference>